<dbReference type="EMBL" id="QXGK01000008">
    <property type="protein sequence ID" value="RSX56778.1"/>
    <property type="molecule type" value="Genomic_DNA"/>
</dbReference>
<dbReference type="OrthoDB" id="1958058at2"/>
<evidence type="ECO:0000313" key="1">
    <source>
        <dbReference type="EMBL" id="RSX56778.1"/>
    </source>
</evidence>
<dbReference type="RefSeq" id="WP_125968312.1">
    <property type="nucleotide sequence ID" value="NZ_QXGK01000008.1"/>
</dbReference>
<reference evidence="1 2" key="1">
    <citation type="submission" date="2018-09" db="EMBL/GenBank/DDBJ databases">
        <title>Characterization of the phylogenetic diversity of five novel species belonging to the genus Bifidobacterium.</title>
        <authorList>
            <person name="Lugli G.A."/>
            <person name="Duranti S."/>
            <person name="Milani C."/>
        </authorList>
    </citation>
    <scope>NUCLEOTIDE SEQUENCE [LARGE SCALE GENOMIC DNA]</scope>
    <source>
        <strain evidence="1 2">2033B</strain>
    </source>
</reference>
<accession>A0A430FUG6</accession>
<protein>
    <submittedName>
        <fullName evidence="1">Phage head fiber protein</fullName>
    </submittedName>
</protein>
<keyword evidence="2" id="KW-1185">Reference proteome</keyword>
<dbReference type="Proteomes" id="UP000287470">
    <property type="component" value="Unassembled WGS sequence"/>
</dbReference>
<sequence length="327" mass="35272">MDLIWTDPSGVPQGELSGVTMDMQYGDEGNDFELTHATTGAALTDGCLVGVEDTEIGGRVDGLRVDVSDGHTQTTITGRTWHGILAAKIVQPDAGADRLTVSGDANTIIRTIIGRVGLAGTFTTPTTASGITIKSHAFRRYISVWDGLRMMLSAVGARLDLRYRDGRCSIRAVTAATYGGADGDRRVDFTATRAWTQVNHIIGLGKGELRNRAVSHWYADANGAISQKQTLTGAREITQTYELTTVEGQELSDQTRDKLKELWTQGQVELTIPDDIGLHIDDHVRAYDPVSGVDVDSPIVRITVKIANGTPAIAYEAGAYDWPDDQA</sequence>
<name>A0A430FUG6_9BIFI</name>
<comment type="caution">
    <text evidence="1">The sequence shown here is derived from an EMBL/GenBank/DDBJ whole genome shotgun (WGS) entry which is preliminary data.</text>
</comment>
<gene>
    <name evidence="1" type="ORF">D2E24_1068</name>
</gene>
<dbReference type="AlphaFoldDB" id="A0A430FUG6"/>
<evidence type="ECO:0000313" key="2">
    <source>
        <dbReference type="Proteomes" id="UP000287470"/>
    </source>
</evidence>
<proteinExistence type="predicted"/>
<organism evidence="1 2">
    <name type="scientific">Bifidobacterium samirii</name>
    <dbReference type="NCBI Taxonomy" id="2306974"/>
    <lineage>
        <taxon>Bacteria</taxon>
        <taxon>Bacillati</taxon>
        <taxon>Actinomycetota</taxon>
        <taxon>Actinomycetes</taxon>
        <taxon>Bifidobacteriales</taxon>
        <taxon>Bifidobacteriaceae</taxon>
        <taxon>Bifidobacterium</taxon>
    </lineage>
</organism>